<dbReference type="RefSeq" id="WP_162050326.1">
    <property type="nucleotide sequence ID" value="NZ_AP019011.1"/>
</dbReference>
<gene>
    <name evidence="1" type="ORF">ICHIAU1_12180</name>
</gene>
<sequence length="96" mass="10635">MGKKASTELVVRQLEHSLHMTSKEIEGLGRNSAVCDYDLGLLDQTSLKKCLADSLKLFIEEIARFKTKNGAAYKLARQIFSNAYLNSAEMIVKVAA</sequence>
<accession>A0A679HTI7</accession>
<evidence type="ECO:0000313" key="1">
    <source>
        <dbReference type="EMBL" id="BBU68935.1"/>
    </source>
</evidence>
<dbReference type="AlphaFoldDB" id="A0A679HTI7"/>
<organism evidence="1 2">
    <name type="scientific">Fluviibacter phosphoraccumulans</name>
    <dbReference type="NCBI Taxonomy" id="1751046"/>
    <lineage>
        <taxon>Bacteria</taxon>
        <taxon>Pseudomonadati</taxon>
        <taxon>Pseudomonadota</taxon>
        <taxon>Betaproteobacteria</taxon>
        <taxon>Rhodocyclales</taxon>
        <taxon>Fluviibacteraceae</taxon>
        <taxon>Fluviibacter</taxon>
    </lineage>
</organism>
<reference evidence="2" key="1">
    <citation type="submission" date="2020-01" db="EMBL/GenBank/DDBJ databases">
        <title>Phosphoaccumulans saitamaens gen. nov., sp. nov., a polyphosphate accumulating bacterium isolated from surface river water.</title>
        <authorList>
            <person name="Watanabe K."/>
            <person name="Suda W."/>
        </authorList>
    </citation>
    <scope>NUCLEOTIDE SEQUENCE [LARGE SCALE GENOMIC DNA]</scope>
    <source>
        <strain evidence="2">ICHIAU1</strain>
    </source>
</reference>
<dbReference type="EMBL" id="AP022345">
    <property type="protein sequence ID" value="BBU68935.1"/>
    <property type="molecule type" value="Genomic_DNA"/>
</dbReference>
<evidence type="ECO:0000313" key="2">
    <source>
        <dbReference type="Proteomes" id="UP000463961"/>
    </source>
</evidence>
<proteinExistence type="predicted"/>
<name>A0A679HTI7_9RHOO</name>
<dbReference type="Proteomes" id="UP000463961">
    <property type="component" value="Chromosome"/>
</dbReference>
<keyword evidence="2" id="KW-1185">Reference proteome</keyword>
<protein>
    <submittedName>
        <fullName evidence="1">Uncharacterized protein</fullName>
    </submittedName>
</protein>